<organism evidence="8 9">
    <name type="scientific">Segatella copri</name>
    <dbReference type="NCBI Taxonomy" id="165179"/>
    <lineage>
        <taxon>Bacteria</taxon>
        <taxon>Pseudomonadati</taxon>
        <taxon>Bacteroidota</taxon>
        <taxon>Bacteroidia</taxon>
        <taxon>Bacteroidales</taxon>
        <taxon>Prevotellaceae</taxon>
        <taxon>Segatella</taxon>
    </lineage>
</organism>
<feature type="domain" description="Histidine kinase" evidence="7">
    <location>
        <begin position="514"/>
        <end position="728"/>
    </location>
</feature>
<evidence type="ECO:0000313" key="9">
    <source>
        <dbReference type="Proteomes" id="UP000477980"/>
    </source>
</evidence>
<dbReference type="SMART" id="SM00387">
    <property type="entry name" value="HATPase_c"/>
    <property type="match status" value="1"/>
</dbReference>
<dbReference type="OrthoDB" id="9816482at2"/>
<dbReference type="PRINTS" id="PR00344">
    <property type="entry name" value="BCTRLSENSOR"/>
</dbReference>
<evidence type="ECO:0000256" key="3">
    <source>
        <dbReference type="ARBA" id="ARBA00022553"/>
    </source>
</evidence>
<dbReference type="Pfam" id="PF02518">
    <property type="entry name" value="HATPase_c"/>
    <property type="match status" value="1"/>
</dbReference>
<dbReference type="GO" id="GO:0004673">
    <property type="term" value="F:protein histidine kinase activity"/>
    <property type="evidence" value="ECO:0007669"/>
    <property type="project" value="UniProtKB-EC"/>
</dbReference>
<dbReference type="EC" id="2.7.13.3" evidence="2"/>
<evidence type="ECO:0000256" key="2">
    <source>
        <dbReference type="ARBA" id="ARBA00012438"/>
    </source>
</evidence>
<evidence type="ECO:0000256" key="1">
    <source>
        <dbReference type="ARBA" id="ARBA00000085"/>
    </source>
</evidence>
<dbReference type="InterPro" id="IPR005467">
    <property type="entry name" value="His_kinase_dom"/>
</dbReference>
<dbReference type="PANTHER" id="PTHR43304:SF1">
    <property type="entry name" value="PAC DOMAIN-CONTAINING PROTEIN"/>
    <property type="match status" value="1"/>
</dbReference>
<dbReference type="Gene3D" id="3.30.565.10">
    <property type="entry name" value="Histidine kinase-like ATPase, C-terminal domain"/>
    <property type="match status" value="2"/>
</dbReference>
<keyword evidence="4" id="KW-0808">Transferase</keyword>
<evidence type="ECO:0000259" key="7">
    <source>
        <dbReference type="PROSITE" id="PS50109"/>
    </source>
</evidence>
<dbReference type="EMBL" id="VZAH01000022">
    <property type="protein sequence ID" value="MQP13306.1"/>
    <property type="molecule type" value="Genomic_DNA"/>
</dbReference>
<dbReference type="PANTHER" id="PTHR43304">
    <property type="entry name" value="PHYTOCHROME-LIKE PROTEIN CPH1"/>
    <property type="match status" value="1"/>
</dbReference>
<dbReference type="InterPro" id="IPR052162">
    <property type="entry name" value="Sensor_kinase/Photoreceptor"/>
</dbReference>
<evidence type="ECO:0000256" key="6">
    <source>
        <dbReference type="SAM" id="Coils"/>
    </source>
</evidence>
<evidence type="ECO:0000256" key="5">
    <source>
        <dbReference type="ARBA" id="ARBA00022777"/>
    </source>
</evidence>
<feature type="coiled-coil region" evidence="6">
    <location>
        <begin position="428"/>
        <end position="508"/>
    </location>
</feature>
<keyword evidence="6" id="KW-0175">Coiled coil</keyword>
<reference evidence="8 9" key="1">
    <citation type="submission" date="2019-09" db="EMBL/GenBank/DDBJ databases">
        <title>Distinct polysaccharide growth profiles of human intestinal Prevotella copri isolates.</title>
        <authorList>
            <person name="Fehlner-Peach H."/>
            <person name="Magnabosco C."/>
            <person name="Raghavan V."/>
            <person name="Scher J.U."/>
            <person name="Tett A."/>
            <person name="Cox L.M."/>
            <person name="Gottsegen C."/>
            <person name="Watters A."/>
            <person name="Wiltshire- Gordon J.D."/>
            <person name="Segata N."/>
            <person name="Bonneau R."/>
            <person name="Littman D.R."/>
        </authorList>
    </citation>
    <scope>NUCLEOTIDE SEQUENCE [LARGE SCALE GENOMIC DNA]</scope>
    <source>
        <strain evidence="9">iAA917</strain>
    </source>
</reference>
<protein>
    <recommendedName>
        <fullName evidence="2">histidine kinase</fullName>
        <ecNumber evidence="2">2.7.13.3</ecNumber>
    </recommendedName>
</protein>
<keyword evidence="3" id="KW-0597">Phosphoprotein</keyword>
<comment type="caution">
    <text evidence="8">The sequence shown here is derived from an EMBL/GenBank/DDBJ whole genome shotgun (WGS) entry which is preliminary data.</text>
</comment>
<evidence type="ECO:0000313" key="8">
    <source>
        <dbReference type="EMBL" id="MQP13306.1"/>
    </source>
</evidence>
<dbReference type="AlphaFoldDB" id="A0A6G1VIC7"/>
<dbReference type="Proteomes" id="UP000477980">
    <property type="component" value="Unassembled WGS sequence"/>
</dbReference>
<evidence type="ECO:0000256" key="4">
    <source>
        <dbReference type="ARBA" id="ARBA00022679"/>
    </source>
</evidence>
<dbReference type="Pfam" id="PF13589">
    <property type="entry name" value="HATPase_c_3"/>
    <property type="match status" value="1"/>
</dbReference>
<dbReference type="InterPro" id="IPR036890">
    <property type="entry name" value="HATPase_C_sf"/>
</dbReference>
<keyword evidence="5 8" id="KW-0418">Kinase</keyword>
<comment type="catalytic activity">
    <reaction evidence="1">
        <text>ATP + protein L-histidine = ADP + protein N-phospho-L-histidine.</text>
        <dbReference type="EC" id="2.7.13.3"/>
    </reaction>
</comment>
<proteinExistence type="predicted"/>
<dbReference type="PROSITE" id="PS50109">
    <property type="entry name" value="HIS_KIN"/>
    <property type="match status" value="1"/>
</dbReference>
<dbReference type="SUPFAM" id="SSF55874">
    <property type="entry name" value="ATPase domain of HSP90 chaperone/DNA topoisomerase II/histidine kinase"/>
    <property type="match status" value="2"/>
</dbReference>
<accession>A0A6G1VIC7</accession>
<gene>
    <name evidence="8" type="ORF">F7D25_02525</name>
</gene>
<dbReference type="InterPro" id="IPR003594">
    <property type="entry name" value="HATPase_dom"/>
</dbReference>
<dbReference type="InterPro" id="IPR004358">
    <property type="entry name" value="Sig_transdc_His_kin-like_C"/>
</dbReference>
<sequence length="728" mass="84222">MQFLLCWQKLCLIKYLNMNSREKFYFKFDVSTFRLLGRELITDRITALFELVKNCYDANAQNVDIIFEQVGKLCLNSRITIKDDGIGMSYSDLKNKWMVIGTSSKRRKRISPPPCCRVVAGKKGVGRFAVDKLGGCLVLKTTCEGDAYWHCLKTDWTQYSAEEDRQLSINFDDTERKLFTDIDNQYWTEEAMLHEHGTILEISSLNDSWDNAAVKRAYKELSKIVRPTLDIKYPFNIYLQAPEYKEYNMRQKVESFGLSKATLHYELKYRYAADTNKYYQQVLKESKGNLMIIEEEAECFGPISLSLYYYDQNAKKQFKQTDSNIDGVKIYRDGIIATPFAEYNSDRNAQKDLFGIDKRRYSGFFEKMSTRDIIGWLDITDVLNPGIKDSTNRQDFVDNDEWAALKVFVIDQIHQIELFLKHSKDRKKKENLEKLENANSDINVIKEKINKIRTNAYFATSEVEGELTDITNRLNSLKDTVTISSCNIKDLEEEKKQQENLMFSLVSLQTYAGLVSHIVRTSLGQIERSAEFVAKWVPLQEKKDKIVKHASKIFREMKSLSTAMNFMLSYAKDDSTFSTFSIKDAMDEIFNKRYVYVFEENDIMASFSINEDVELLYNQKAFQDMFGNLIDNSIKALRNVKNKEIKCTVLHEQTQMIIIFSDNGEGVPHRLKERIFDLFFTTTADYGGAGLGLYIVKTRLEAIRGSISLIDSELGSGATFRIVIPFNK</sequence>
<name>A0A6G1VIC7_9BACT</name>